<feature type="region of interest" description="Disordered" evidence="1">
    <location>
        <begin position="57"/>
        <end position="77"/>
    </location>
</feature>
<dbReference type="VEuPathDB" id="TriTrypDB:TcIL3000_0_60390"/>
<gene>
    <name evidence="2" type="ORF">TCIL3000_0_60390</name>
</gene>
<dbReference type="AlphaFoldDB" id="F9WE41"/>
<evidence type="ECO:0000313" key="3">
    <source>
        <dbReference type="Proteomes" id="UP000000702"/>
    </source>
</evidence>
<evidence type="ECO:0000256" key="1">
    <source>
        <dbReference type="SAM" id="MobiDB-lite"/>
    </source>
</evidence>
<dbReference type="Proteomes" id="UP000000702">
    <property type="component" value="Unassembled WGS sequence"/>
</dbReference>
<keyword evidence="3" id="KW-1185">Reference proteome</keyword>
<sequence>MSRCSTASLATYDGPTGDVNTAFTHLVKRQLLSAPRTSVVRASPIYRAVVCHYSRNDVEGPRHAGSDDTAKSDVSKQFEKGKKAPAATVEEATTAAVAVPAVGVPAAVARRGVVLRDPLLLRKLRKQQSGTPSSPGCTRMAVCSSGQETGHKDAGDDGLGRGEDSVGVHWSKRSLHLMTAVGWDVFRP</sequence>
<organism evidence="2 3">
    <name type="scientific">Trypanosoma congolense (strain IL3000)</name>
    <dbReference type="NCBI Taxonomy" id="1068625"/>
    <lineage>
        <taxon>Eukaryota</taxon>
        <taxon>Discoba</taxon>
        <taxon>Euglenozoa</taxon>
        <taxon>Kinetoplastea</taxon>
        <taxon>Metakinetoplastina</taxon>
        <taxon>Trypanosomatida</taxon>
        <taxon>Trypanosomatidae</taxon>
        <taxon>Trypanosoma</taxon>
        <taxon>Nannomonas</taxon>
    </lineage>
</organism>
<accession>F9WE41</accession>
<name>F9WE41_TRYCI</name>
<reference evidence="3" key="1">
    <citation type="submission" date="2011-07" db="EMBL/GenBank/DDBJ databases">
        <title>Divergent evolution of antigenic variation in African trypanosomes.</title>
        <authorList>
            <person name="Jackson A.P."/>
            <person name="Berry A."/>
            <person name="Allison H.C."/>
            <person name="Burton P."/>
            <person name="Anderson J."/>
            <person name="Aslett M."/>
            <person name="Brown R."/>
            <person name="Corton N."/>
            <person name="Harris D."/>
            <person name="Hauser H."/>
            <person name="Gamble J."/>
            <person name="Gilderthorp R."/>
            <person name="McQuillan J."/>
            <person name="Quail M.A."/>
            <person name="Sanders M."/>
            <person name="Van Tonder A."/>
            <person name="Ginger M.L."/>
            <person name="Donelson J.E."/>
            <person name="Field M.C."/>
            <person name="Barry J.D."/>
            <person name="Berriman M."/>
            <person name="Hertz-Fowler C."/>
        </authorList>
    </citation>
    <scope>NUCLEOTIDE SEQUENCE [LARGE SCALE GENOMIC DNA]</scope>
    <source>
        <strain evidence="3">IL3000</strain>
    </source>
</reference>
<comment type="caution">
    <text evidence="2">The sequence shown here is derived from an EMBL/GenBank/DDBJ whole genome shotgun (WGS) entry which is preliminary data.</text>
</comment>
<protein>
    <submittedName>
        <fullName evidence="2">WGS project CAEQ00000000 data, annotated contig 2434</fullName>
    </submittedName>
</protein>
<feature type="compositionally biased region" description="Basic and acidic residues" evidence="1">
    <location>
        <begin position="149"/>
        <end position="161"/>
    </location>
</feature>
<proteinExistence type="predicted"/>
<reference evidence="2 3" key="2">
    <citation type="journal article" date="2012" name="Proc. Natl. Acad. Sci. U.S.A.">
        <title>Antigenic diversity is generated by distinct evolutionary mechanisms in African trypanosome species.</title>
        <authorList>
            <person name="Jackson A.P."/>
            <person name="Berry A."/>
            <person name="Aslett M."/>
            <person name="Allison H.C."/>
            <person name="Burton P."/>
            <person name="Vavrova-Anderson J."/>
            <person name="Brown R."/>
            <person name="Browne H."/>
            <person name="Corton N."/>
            <person name="Hauser H."/>
            <person name="Gamble J."/>
            <person name="Gilderthorp R."/>
            <person name="Marcello L."/>
            <person name="McQuillan J."/>
            <person name="Otto T.D."/>
            <person name="Quail M.A."/>
            <person name="Sanders M.J."/>
            <person name="van Tonder A."/>
            <person name="Ginger M.L."/>
            <person name="Field M.C."/>
            <person name="Barry J.D."/>
            <person name="Hertz-Fowler C."/>
            <person name="Berriman M."/>
        </authorList>
    </citation>
    <scope>NUCLEOTIDE SEQUENCE [LARGE SCALE GENOMIC DNA]</scope>
    <source>
        <strain evidence="2 3">IL3000</strain>
    </source>
</reference>
<evidence type="ECO:0000313" key="2">
    <source>
        <dbReference type="EMBL" id="CCD15547.1"/>
    </source>
</evidence>
<feature type="region of interest" description="Disordered" evidence="1">
    <location>
        <begin position="126"/>
        <end position="161"/>
    </location>
</feature>
<dbReference type="EMBL" id="CAEQ01001947">
    <property type="protein sequence ID" value="CCD15547.1"/>
    <property type="molecule type" value="Genomic_DNA"/>
</dbReference>